<feature type="transmembrane region" description="Helical" evidence="11">
    <location>
        <begin position="129"/>
        <end position="148"/>
    </location>
</feature>
<comment type="caution">
    <text evidence="13">The sequence shown here is derived from an EMBL/GenBank/DDBJ whole genome shotgun (WGS) entry which is preliminary data.</text>
</comment>
<dbReference type="PANTHER" id="PTHR10106:SF15">
    <property type="entry name" value="TRANSMEMBRANE ASCORBATE FERRIREDUCTASE 3-RELATED"/>
    <property type="match status" value="1"/>
</dbReference>
<evidence type="ECO:0000256" key="5">
    <source>
        <dbReference type="ARBA" id="ARBA00022692"/>
    </source>
</evidence>
<comment type="cofactor">
    <cofactor evidence="1">
        <name>heme b</name>
        <dbReference type="ChEBI" id="CHEBI:60344"/>
    </cofactor>
</comment>
<dbReference type="SMART" id="SM00665">
    <property type="entry name" value="B561"/>
    <property type="match status" value="1"/>
</dbReference>
<evidence type="ECO:0000256" key="8">
    <source>
        <dbReference type="ARBA" id="ARBA00022989"/>
    </source>
</evidence>
<dbReference type="EMBL" id="JAINDJ010000002">
    <property type="protein sequence ID" value="KAG9457337.1"/>
    <property type="molecule type" value="Genomic_DNA"/>
</dbReference>
<dbReference type="FunFam" id="1.20.120.1770:FF:000001">
    <property type="entry name" value="Cytochrome b reductase 1"/>
    <property type="match status" value="1"/>
</dbReference>
<evidence type="ECO:0000256" key="11">
    <source>
        <dbReference type="SAM" id="Phobius"/>
    </source>
</evidence>
<keyword evidence="3" id="KW-0813">Transport</keyword>
<organism evidence="13 14">
    <name type="scientific">Aristolochia fimbriata</name>
    <name type="common">White veined hardy Dutchman's pipe vine</name>
    <dbReference type="NCBI Taxonomy" id="158543"/>
    <lineage>
        <taxon>Eukaryota</taxon>
        <taxon>Viridiplantae</taxon>
        <taxon>Streptophyta</taxon>
        <taxon>Embryophyta</taxon>
        <taxon>Tracheophyta</taxon>
        <taxon>Spermatophyta</taxon>
        <taxon>Magnoliopsida</taxon>
        <taxon>Magnoliidae</taxon>
        <taxon>Piperales</taxon>
        <taxon>Aristolochiaceae</taxon>
        <taxon>Aristolochia</taxon>
    </lineage>
</organism>
<feature type="transmembrane region" description="Helical" evidence="11">
    <location>
        <begin position="202"/>
        <end position="220"/>
    </location>
</feature>
<dbReference type="AlphaFoldDB" id="A0AAV7FC42"/>
<proteinExistence type="predicted"/>
<dbReference type="InterPro" id="IPR006593">
    <property type="entry name" value="Cyt_b561/ferric_Rdtase_TM"/>
</dbReference>
<keyword evidence="6" id="KW-0479">Metal-binding</keyword>
<dbReference type="GO" id="GO:0046872">
    <property type="term" value="F:metal ion binding"/>
    <property type="evidence" value="ECO:0007669"/>
    <property type="project" value="UniProtKB-KW"/>
</dbReference>
<keyword evidence="10 11" id="KW-0472">Membrane</keyword>
<evidence type="ECO:0000256" key="3">
    <source>
        <dbReference type="ARBA" id="ARBA00022448"/>
    </source>
</evidence>
<feature type="transmembrane region" description="Helical" evidence="11">
    <location>
        <begin position="160"/>
        <end position="182"/>
    </location>
</feature>
<gene>
    <name evidence="13" type="ORF">H6P81_001845</name>
</gene>
<feature type="transmembrane region" description="Helical" evidence="11">
    <location>
        <begin position="59"/>
        <end position="79"/>
    </location>
</feature>
<dbReference type="Gene3D" id="1.20.120.1770">
    <property type="match status" value="1"/>
</dbReference>
<feature type="domain" description="Cytochrome b561" evidence="12">
    <location>
        <begin position="20"/>
        <end position="219"/>
    </location>
</feature>
<feature type="transmembrane region" description="Helical" evidence="11">
    <location>
        <begin position="91"/>
        <end position="109"/>
    </location>
</feature>
<dbReference type="CDD" id="cd08766">
    <property type="entry name" value="Cyt_b561_ACYB-1_like"/>
    <property type="match status" value="1"/>
</dbReference>
<keyword evidence="4" id="KW-0349">Heme</keyword>
<reference evidence="13 14" key="1">
    <citation type="submission" date="2021-07" db="EMBL/GenBank/DDBJ databases">
        <title>The Aristolochia fimbriata genome: insights into angiosperm evolution, floral development and chemical biosynthesis.</title>
        <authorList>
            <person name="Jiao Y."/>
        </authorList>
    </citation>
    <scope>NUCLEOTIDE SEQUENCE [LARGE SCALE GENOMIC DNA]</scope>
    <source>
        <strain evidence="13">IBCAS-2021</strain>
        <tissue evidence="13">Leaf</tissue>
    </source>
</reference>
<keyword evidence="14" id="KW-1185">Reference proteome</keyword>
<sequence length="221" mass="24813">MPIILERTGYNVRGSRTTVLAHLFGVVAAILMLVWLLHFREGIDLDSDLPDRVFNVHPFLMYLGFIFLAGEAMIAYKMVKAERKIQKMVHMLLHLIALVLGIVGVYAAFKFHDESQIPDMYSLHSWLGLVTIVLFGLQWLFGFVAFWYPRAASGTRDRVAPWHIFLGVLIFLTAICTAETGLVQKSAFLQLSQGPEARLLNFTGLFIFLFGVAVALSALLP</sequence>
<keyword evidence="8 11" id="KW-1133">Transmembrane helix</keyword>
<dbReference type="Proteomes" id="UP000825729">
    <property type="component" value="Unassembled WGS sequence"/>
</dbReference>
<evidence type="ECO:0000256" key="7">
    <source>
        <dbReference type="ARBA" id="ARBA00022982"/>
    </source>
</evidence>
<evidence type="ECO:0000256" key="6">
    <source>
        <dbReference type="ARBA" id="ARBA00022723"/>
    </source>
</evidence>
<evidence type="ECO:0000256" key="1">
    <source>
        <dbReference type="ARBA" id="ARBA00001970"/>
    </source>
</evidence>
<evidence type="ECO:0000256" key="9">
    <source>
        <dbReference type="ARBA" id="ARBA00023004"/>
    </source>
</evidence>
<feature type="transmembrane region" description="Helical" evidence="11">
    <location>
        <begin position="20"/>
        <end position="39"/>
    </location>
</feature>
<dbReference type="PANTHER" id="PTHR10106">
    <property type="entry name" value="CYTOCHROME B561-RELATED"/>
    <property type="match status" value="1"/>
</dbReference>
<dbReference type="PROSITE" id="PS50939">
    <property type="entry name" value="CYTOCHROME_B561"/>
    <property type="match status" value="1"/>
</dbReference>
<evidence type="ECO:0000313" key="14">
    <source>
        <dbReference type="Proteomes" id="UP000825729"/>
    </source>
</evidence>
<dbReference type="GO" id="GO:0016020">
    <property type="term" value="C:membrane"/>
    <property type="evidence" value="ECO:0007669"/>
    <property type="project" value="UniProtKB-SubCell"/>
</dbReference>
<evidence type="ECO:0000256" key="2">
    <source>
        <dbReference type="ARBA" id="ARBA00004141"/>
    </source>
</evidence>
<evidence type="ECO:0000256" key="10">
    <source>
        <dbReference type="ARBA" id="ARBA00023136"/>
    </source>
</evidence>
<evidence type="ECO:0000259" key="12">
    <source>
        <dbReference type="PROSITE" id="PS50939"/>
    </source>
</evidence>
<dbReference type="Pfam" id="PF03188">
    <property type="entry name" value="Cytochrom_B561"/>
    <property type="match status" value="1"/>
</dbReference>
<keyword evidence="7" id="KW-0249">Electron transport</keyword>
<name>A0AAV7FC42_ARIFI</name>
<keyword evidence="9" id="KW-0408">Iron</keyword>
<dbReference type="GO" id="GO:0016491">
    <property type="term" value="F:oxidoreductase activity"/>
    <property type="evidence" value="ECO:0007669"/>
    <property type="project" value="InterPro"/>
</dbReference>
<dbReference type="InterPro" id="IPR043205">
    <property type="entry name" value="CYB561/CYBRD1-like"/>
</dbReference>
<comment type="subcellular location">
    <subcellularLocation>
        <location evidence="2">Membrane</location>
        <topology evidence="2">Multi-pass membrane protein</topology>
    </subcellularLocation>
</comment>
<evidence type="ECO:0000256" key="4">
    <source>
        <dbReference type="ARBA" id="ARBA00022617"/>
    </source>
</evidence>
<accession>A0AAV7FC42</accession>
<protein>
    <recommendedName>
        <fullName evidence="12">Cytochrome b561 domain-containing protein</fullName>
    </recommendedName>
</protein>
<keyword evidence="5 11" id="KW-0812">Transmembrane</keyword>
<evidence type="ECO:0000313" key="13">
    <source>
        <dbReference type="EMBL" id="KAG9457337.1"/>
    </source>
</evidence>